<dbReference type="SUPFAM" id="SSF161098">
    <property type="entry name" value="MetI-like"/>
    <property type="match status" value="1"/>
</dbReference>
<evidence type="ECO:0000313" key="10">
    <source>
        <dbReference type="Proteomes" id="UP000306628"/>
    </source>
</evidence>
<reference evidence="9 10" key="1">
    <citation type="submission" date="2019-05" db="EMBL/GenBank/DDBJ databases">
        <title>Draft genome sequence of Nonomuraea zeae DSM 100528.</title>
        <authorList>
            <person name="Saricaoglu S."/>
            <person name="Isik K."/>
        </authorList>
    </citation>
    <scope>NUCLEOTIDE SEQUENCE [LARGE SCALE GENOMIC DNA]</scope>
    <source>
        <strain evidence="9 10">DSM 100528</strain>
    </source>
</reference>
<name>A0A5S4GNJ4_9ACTN</name>
<keyword evidence="3" id="KW-1003">Cell membrane</keyword>
<dbReference type="PROSITE" id="PS50928">
    <property type="entry name" value="ABC_TM1"/>
    <property type="match status" value="1"/>
</dbReference>
<comment type="subcellular location">
    <subcellularLocation>
        <location evidence="1 7">Cell membrane</location>
        <topology evidence="1 7">Multi-pass membrane protein</topology>
    </subcellularLocation>
</comment>
<dbReference type="InterPro" id="IPR000515">
    <property type="entry name" value="MetI-like"/>
</dbReference>
<evidence type="ECO:0000256" key="3">
    <source>
        <dbReference type="ARBA" id="ARBA00022475"/>
    </source>
</evidence>
<accession>A0A5S4GNJ4</accession>
<proteinExistence type="inferred from homology"/>
<feature type="domain" description="ABC transmembrane type-1" evidence="8">
    <location>
        <begin position="77"/>
        <end position="290"/>
    </location>
</feature>
<evidence type="ECO:0000256" key="6">
    <source>
        <dbReference type="ARBA" id="ARBA00023136"/>
    </source>
</evidence>
<feature type="transmembrane region" description="Helical" evidence="7">
    <location>
        <begin position="155"/>
        <end position="174"/>
    </location>
</feature>
<comment type="similarity">
    <text evidence="7">Belongs to the binding-protein-dependent transport system permease family.</text>
</comment>
<dbReference type="PANTHER" id="PTHR30193">
    <property type="entry name" value="ABC TRANSPORTER PERMEASE PROTEIN"/>
    <property type="match status" value="1"/>
</dbReference>
<evidence type="ECO:0000256" key="5">
    <source>
        <dbReference type="ARBA" id="ARBA00022989"/>
    </source>
</evidence>
<evidence type="ECO:0000256" key="2">
    <source>
        <dbReference type="ARBA" id="ARBA00022448"/>
    </source>
</evidence>
<keyword evidence="10" id="KW-1185">Reference proteome</keyword>
<keyword evidence="4 7" id="KW-0812">Transmembrane</keyword>
<evidence type="ECO:0000313" key="9">
    <source>
        <dbReference type="EMBL" id="TMR34497.1"/>
    </source>
</evidence>
<dbReference type="InterPro" id="IPR051393">
    <property type="entry name" value="ABC_transporter_permease"/>
</dbReference>
<gene>
    <name evidence="9" type="ORF">ETD85_16640</name>
</gene>
<evidence type="ECO:0000259" key="8">
    <source>
        <dbReference type="PROSITE" id="PS50928"/>
    </source>
</evidence>
<evidence type="ECO:0000256" key="7">
    <source>
        <dbReference type="RuleBase" id="RU363032"/>
    </source>
</evidence>
<feature type="transmembrane region" description="Helical" evidence="7">
    <location>
        <begin position="218"/>
        <end position="243"/>
    </location>
</feature>
<dbReference type="CDD" id="cd06261">
    <property type="entry name" value="TM_PBP2"/>
    <property type="match status" value="1"/>
</dbReference>
<feature type="transmembrane region" description="Helical" evidence="7">
    <location>
        <begin position="270"/>
        <end position="291"/>
    </location>
</feature>
<feature type="transmembrane region" description="Helical" evidence="7">
    <location>
        <begin position="114"/>
        <end position="135"/>
    </location>
</feature>
<dbReference type="InterPro" id="IPR035906">
    <property type="entry name" value="MetI-like_sf"/>
</dbReference>
<evidence type="ECO:0000256" key="4">
    <source>
        <dbReference type="ARBA" id="ARBA00022692"/>
    </source>
</evidence>
<evidence type="ECO:0000256" key="1">
    <source>
        <dbReference type="ARBA" id="ARBA00004651"/>
    </source>
</evidence>
<keyword evidence="5 7" id="KW-1133">Transmembrane helix</keyword>
<keyword evidence="2 7" id="KW-0813">Transport</keyword>
<dbReference type="Gene3D" id="1.10.3720.10">
    <property type="entry name" value="MetI-like"/>
    <property type="match status" value="1"/>
</dbReference>
<dbReference type="PANTHER" id="PTHR30193:SF44">
    <property type="entry name" value="LACTOSE TRANSPORT SYSTEM PERMEASE PROTEIN LACF"/>
    <property type="match status" value="1"/>
</dbReference>
<dbReference type="Pfam" id="PF00528">
    <property type="entry name" value="BPD_transp_1"/>
    <property type="match status" value="1"/>
</dbReference>
<dbReference type="Proteomes" id="UP000306628">
    <property type="component" value="Unassembled WGS sequence"/>
</dbReference>
<dbReference type="AlphaFoldDB" id="A0A5S4GNJ4"/>
<keyword evidence="6 7" id="KW-0472">Membrane</keyword>
<feature type="transmembrane region" description="Helical" evidence="7">
    <location>
        <begin position="81"/>
        <end position="102"/>
    </location>
</feature>
<dbReference type="GO" id="GO:0005886">
    <property type="term" value="C:plasma membrane"/>
    <property type="evidence" value="ECO:0007669"/>
    <property type="project" value="UniProtKB-SubCell"/>
</dbReference>
<comment type="caution">
    <text evidence="9">The sequence shown here is derived from an EMBL/GenBank/DDBJ whole genome shotgun (WGS) entry which is preliminary data.</text>
</comment>
<protein>
    <submittedName>
        <fullName evidence="9">Sugar ABC transporter permease</fullName>
    </submittedName>
</protein>
<dbReference type="EMBL" id="VCKX01000044">
    <property type="protein sequence ID" value="TMR34497.1"/>
    <property type="molecule type" value="Genomic_DNA"/>
</dbReference>
<dbReference type="OrthoDB" id="34224at2"/>
<organism evidence="9 10">
    <name type="scientific">Nonomuraea zeae</name>
    <dbReference type="NCBI Taxonomy" id="1642303"/>
    <lineage>
        <taxon>Bacteria</taxon>
        <taxon>Bacillati</taxon>
        <taxon>Actinomycetota</taxon>
        <taxon>Actinomycetes</taxon>
        <taxon>Streptosporangiales</taxon>
        <taxon>Streptosporangiaceae</taxon>
        <taxon>Nonomuraea</taxon>
    </lineage>
</organism>
<dbReference type="GO" id="GO:0055085">
    <property type="term" value="P:transmembrane transport"/>
    <property type="evidence" value="ECO:0007669"/>
    <property type="project" value="InterPro"/>
</dbReference>
<sequence length="301" mass="33781">MKDVKSVAVSRIPGQRWYTPYLFPIPALVLFGVFFAWPAVTALQLSFTDYDGVSPPVFTGLDNFVKILDDGRFWTALRNSLVFLVGLFPLLVVIPLPLAVLINQKLPGIKTFRMLYYLPVVTSMVAVAVAWNYVFHQQGVVNWLLTGFGILDEPIQYLLDPVWALPALILVEGWKNMGVYMMIYLAGLQTIPSDLYEAAKIDGANAWHRMRRITVPLMVPYIAVAITMAMLDAMQAFTTVFVMTQGGPQDATLMLGYYIWSEAFEKYDMGYASAVGLVLWILLIVMALLNYRLTSGKKDGR</sequence>
<feature type="transmembrane region" description="Helical" evidence="7">
    <location>
        <begin position="21"/>
        <end position="40"/>
    </location>
</feature>